<dbReference type="GO" id="GO:0005525">
    <property type="term" value="F:GTP binding"/>
    <property type="evidence" value="ECO:0007669"/>
    <property type="project" value="InterPro"/>
</dbReference>
<dbReference type="PANTHER" id="PTHR46434">
    <property type="entry name" value="GENETIC INTERACTOR OF PROHIBITINS 3, MITOCHONDRIAL"/>
    <property type="match status" value="1"/>
</dbReference>
<dbReference type="EMBL" id="JAAKDE010000003">
    <property type="protein sequence ID" value="MBA2132224.1"/>
    <property type="molecule type" value="Genomic_DNA"/>
</dbReference>
<evidence type="ECO:0000259" key="2">
    <source>
        <dbReference type="Pfam" id="PF21516"/>
    </source>
</evidence>
<feature type="domain" description="G" evidence="1">
    <location>
        <begin position="165"/>
        <end position="227"/>
    </location>
</feature>
<dbReference type="SUPFAM" id="SSF52540">
    <property type="entry name" value="P-loop containing nucleoside triphosphate hydrolases"/>
    <property type="match status" value="1"/>
</dbReference>
<reference evidence="3" key="1">
    <citation type="submission" date="2020-06" db="EMBL/GenBank/DDBJ databases">
        <title>Novel chitinolytic bacterium.</title>
        <authorList>
            <person name="Ungkulpasvich U."/>
            <person name="Kosugi A."/>
            <person name="Uke A."/>
        </authorList>
    </citation>
    <scope>NUCLEOTIDE SEQUENCE</scope>
    <source>
        <strain evidence="3">UUS1-1</strain>
    </source>
</reference>
<dbReference type="InterPro" id="IPR050896">
    <property type="entry name" value="Mito_lipid_metab_GTPase"/>
</dbReference>
<dbReference type="PANTHER" id="PTHR46434:SF1">
    <property type="entry name" value="GENETIC INTERACTOR OF PROHIBITINS 3, MITOCHONDRIAL"/>
    <property type="match status" value="1"/>
</dbReference>
<dbReference type="InterPro" id="IPR048422">
    <property type="entry name" value="NOA1/YqeH-like_C"/>
</dbReference>
<dbReference type="Pfam" id="PF21516">
    <property type="entry name" value="YqeH-like_C"/>
    <property type="match status" value="1"/>
</dbReference>
<comment type="caution">
    <text evidence="3">The sequence shown here is derived from an EMBL/GenBank/DDBJ whole genome shotgun (WGS) entry which is preliminary data.</text>
</comment>
<gene>
    <name evidence="3" type="ORF">G5B42_01470</name>
</gene>
<sequence>MSNKKCPGCGVILQTEAPDQPGFYIPPEKPEKAGTVFCQRCFRLRHYGQFKNAVDDGAAIDREIQSALQQSDLILLVTDVFDPEGSMPVAWARLFALPVLIVVNKADLLPERTPWAEMTAWFRALWARRFPGVELLGVKVVSARHREPEQLARLTALKKELAGKKVTVLGAANVGKTSLLTSLLATEDQKKAELPTISRFPGTTLGMSTWTLASYGVILYDTPGLLPGGRMGDLFAPETAGRLLPDKKLQVKLWNLLPDGAVLLGGLAGVWNQSPVARTLVFFAGEKTPLHRSRGEKAEALLKEGPDWLRVYHPLERPARFEEKFFTVQPGEDLYISGCGWAAVKREAARLRLLVPPGVEVGTRPSLIGRREG</sequence>
<accession>A0A8J6I0T9</accession>
<feature type="domain" description="NOA1/YqeH-like C-terminal" evidence="2">
    <location>
        <begin position="279"/>
        <end position="367"/>
    </location>
</feature>
<dbReference type="InterPro" id="IPR027417">
    <property type="entry name" value="P-loop_NTPase"/>
</dbReference>
<keyword evidence="4" id="KW-1185">Reference proteome</keyword>
<proteinExistence type="predicted"/>
<dbReference type="AlphaFoldDB" id="A0A8J6I0T9"/>
<dbReference type="Gene3D" id="3.40.50.300">
    <property type="entry name" value="P-loop containing nucleotide triphosphate hydrolases"/>
    <property type="match status" value="1"/>
</dbReference>
<dbReference type="InterPro" id="IPR006073">
    <property type="entry name" value="GTP-bd"/>
</dbReference>
<evidence type="ECO:0000313" key="3">
    <source>
        <dbReference type="EMBL" id="MBA2132224.1"/>
    </source>
</evidence>
<dbReference type="RefSeq" id="WP_181338681.1">
    <property type="nucleotide sequence ID" value="NZ_JAAKDE010000003.1"/>
</dbReference>
<protein>
    <submittedName>
        <fullName evidence="3">50S ribosome-binding GTPase</fullName>
    </submittedName>
</protein>
<evidence type="ECO:0000313" key="4">
    <source>
        <dbReference type="Proteomes" id="UP000657177"/>
    </source>
</evidence>
<evidence type="ECO:0000259" key="1">
    <source>
        <dbReference type="Pfam" id="PF01926"/>
    </source>
</evidence>
<dbReference type="Proteomes" id="UP000657177">
    <property type="component" value="Unassembled WGS sequence"/>
</dbReference>
<organism evidence="3 4">
    <name type="scientific">Capillibacterium thermochitinicola</name>
    <dbReference type="NCBI Taxonomy" id="2699427"/>
    <lineage>
        <taxon>Bacteria</taxon>
        <taxon>Bacillati</taxon>
        <taxon>Bacillota</taxon>
        <taxon>Capillibacterium</taxon>
    </lineage>
</organism>
<dbReference type="Pfam" id="PF01926">
    <property type="entry name" value="MMR_HSR1"/>
    <property type="match status" value="1"/>
</dbReference>
<name>A0A8J6I0T9_9FIRM</name>